<evidence type="ECO:0000313" key="2">
    <source>
        <dbReference type="EMBL" id="MFM9518772.1"/>
    </source>
</evidence>
<sequence>MQLGKAQEASEEDVYGADRWSQHQSKTLDRIGQLIEILESPSTANGSAIRLSIDQEFSPLKREIAARSGISKLATSTSVEPDLDELRLLHGGSHG</sequence>
<name>A0ABW9HBX2_9PSED</name>
<feature type="region of interest" description="Disordered" evidence="1">
    <location>
        <begin position="1"/>
        <end position="24"/>
    </location>
</feature>
<dbReference type="Proteomes" id="UP001631987">
    <property type="component" value="Unassembled WGS sequence"/>
</dbReference>
<gene>
    <name evidence="2" type="ORF">ACKKH4_16140</name>
</gene>
<protein>
    <submittedName>
        <fullName evidence="2">Uncharacterized protein</fullName>
    </submittedName>
</protein>
<evidence type="ECO:0000313" key="3">
    <source>
        <dbReference type="Proteomes" id="UP001631987"/>
    </source>
</evidence>
<organism evidence="2 3">
    <name type="scientific">Pseudomonas monachiensis</name>
    <dbReference type="NCBI Taxonomy" id="3060212"/>
    <lineage>
        <taxon>Bacteria</taxon>
        <taxon>Pseudomonadati</taxon>
        <taxon>Pseudomonadota</taxon>
        <taxon>Gammaproteobacteria</taxon>
        <taxon>Pseudomonadales</taxon>
        <taxon>Pseudomonadaceae</taxon>
        <taxon>Pseudomonas</taxon>
    </lineage>
</organism>
<comment type="caution">
    <text evidence="2">The sequence shown here is derived from an EMBL/GenBank/DDBJ whole genome shotgun (WGS) entry which is preliminary data.</text>
</comment>
<dbReference type="RefSeq" id="WP_409078839.1">
    <property type="nucleotide sequence ID" value="NZ_CP178857.1"/>
</dbReference>
<reference evidence="2 3" key="1">
    <citation type="submission" date="2024-12" db="EMBL/GenBank/DDBJ databases">
        <title>Pseudomonas species isolated from Lotus nodules promote plant growth.</title>
        <authorList>
            <person name="Yu Y.-H."/>
            <person name="Kurtenbach J."/>
            <person name="Crosbie D."/>
            <person name="Brachmann A."/>
            <person name="Marin M."/>
        </authorList>
    </citation>
    <scope>NUCLEOTIDE SEQUENCE [LARGE SCALE GENOMIC DNA]</scope>
    <source>
        <strain evidence="2 3">PLb12A</strain>
    </source>
</reference>
<accession>A0ABW9HBX2</accession>
<proteinExistence type="predicted"/>
<keyword evidence="3" id="KW-1185">Reference proteome</keyword>
<dbReference type="EMBL" id="JBJVNW010000007">
    <property type="protein sequence ID" value="MFM9518772.1"/>
    <property type="molecule type" value="Genomic_DNA"/>
</dbReference>
<evidence type="ECO:0000256" key="1">
    <source>
        <dbReference type="SAM" id="MobiDB-lite"/>
    </source>
</evidence>